<dbReference type="RefSeq" id="WP_255208739.1">
    <property type="nucleotide sequence ID" value="NZ_JACHDE010000008.1"/>
</dbReference>
<organism evidence="1 2">
    <name type="scientific">Paraburkholderia youngii</name>
    <dbReference type="NCBI Taxonomy" id="2782701"/>
    <lineage>
        <taxon>Bacteria</taxon>
        <taxon>Pseudomonadati</taxon>
        <taxon>Pseudomonadota</taxon>
        <taxon>Betaproteobacteria</taxon>
        <taxon>Burkholderiales</taxon>
        <taxon>Burkholderiaceae</taxon>
        <taxon>Paraburkholderia</taxon>
    </lineage>
</organism>
<evidence type="ECO:0000313" key="2">
    <source>
        <dbReference type="Proteomes" id="UP000592820"/>
    </source>
</evidence>
<proteinExistence type="predicted"/>
<reference evidence="1 2" key="1">
    <citation type="submission" date="2020-08" db="EMBL/GenBank/DDBJ databases">
        <title>Genomic Encyclopedia of Type Strains, Phase IV (KMG-V): Genome sequencing to study the core and pangenomes of soil and plant-associated prokaryotes.</title>
        <authorList>
            <person name="Whitman W."/>
        </authorList>
    </citation>
    <scope>NUCLEOTIDE SEQUENCE [LARGE SCALE GENOMIC DNA]</scope>
    <source>
        <strain evidence="1 2">JPY162</strain>
    </source>
</reference>
<sequence length="41" mass="4902">MFESLLRVLDWQPLYRLWELIVIIVKFLWELLRLLSGGGGQ</sequence>
<name>A0A7W8P5L8_9BURK</name>
<gene>
    <name evidence="1" type="ORF">HDG41_004579</name>
</gene>
<dbReference type="AlphaFoldDB" id="A0A7W8P5L8"/>
<dbReference type="EMBL" id="JACHDE010000008">
    <property type="protein sequence ID" value="MBB5402493.1"/>
    <property type="molecule type" value="Genomic_DNA"/>
</dbReference>
<protein>
    <submittedName>
        <fullName evidence="1">Uncharacterized protein</fullName>
    </submittedName>
</protein>
<accession>A0A7W8P5L8</accession>
<evidence type="ECO:0000313" key="1">
    <source>
        <dbReference type="EMBL" id="MBB5402493.1"/>
    </source>
</evidence>
<dbReference type="Proteomes" id="UP000592820">
    <property type="component" value="Unassembled WGS sequence"/>
</dbReference>
<comment type="caution">
    <text evidence="1">The sequence shown here is derived from an EMBL/GenBank/DDBJ whole genome shotgun (WGS) entry which is preliminary data.</text>
</comment>